<proteinExistence type="predicted"/>
<keyword evidence="2" id="KW-1185">Reference proteome</keyword>
<gene>
    <name evidence="1" type="ORF">ZOSMA_81G00750</name>
</gene>
<reference evidence="2" key="1">
    <citation type="journal article" date="2016" name="Nature">
        <title>The genome of the seagrass Zostera marina reveals angiosperm adaptation to the sea.</title>
        <authorList>
            <person name="Olsen J.L."/>
            <person name="Rouze P."/>
            <person name="Verhelst B."/>
            <person name="Lin Y.-C."/>
            <person name="Bayer T."/>
            <person name="Collen J."/>
            <person name="Dattolo E."/>
            <person name="De Paoli E."/>
            <person name="Dittami S."/>
            <person name="Maumus F."/>
            <person name="Michel G."/>
            <person name="Kersting A."/>
            <person name="Lauritano C."/>
            <person name="Lohaus R."/>
            <person name="Toepel M."/>
            <person name="Tonon T."/>
            <person name="Vanneste K."/>
            <person name="Amirebrahimi M."/>
            <person name="Brakel J."/>
            <person name="Bostroem C."/>
            <person name="Chovatia M."/>
            <person name="Grimwood J."/>
            <person name="Jenkins J.W."/>
            <person name="Jueterbock A."/>
            <person name="Mraz A."/>
            <person name="Stam W.T."/>
            <person name="Tice H."/>
            <person name="Bornberg-Bauer E."/>
            <person name="Green P.J."/>
            <person name="Pearson G.A."/>
            <person name="Procaccini G."/>
            <person name="Duarte C.M."/>
            <person name="Schmutz J."/>
            <person name="Reusch T.B.H."/>
            <person name="Van de Peer Y."/>
        </authorList>
    </citation>
    <scope>NUCLEOTIDE SEQUENCE [LARGE SCALE GENOMIC DNA]</scope>
    <source>
        <strain evidence="2">cv. Finnish</strain>
    </source>
</reference>
<accession>A0A0K9NP52</accession>
<protein>
    <submittedName>
        <fullName evidence="1">Uncharacterized protein</fullName>
    </submittedName>
</protein>
<organism evidence="1 2">
    <name type="scientific">Zostera marina</name>
    <name type="common">Eelgrass</name>
    <dbReference type="NCBI Taxonomy" id="29655"/>
    <lineage>
        <taxon>Eukaryota</taxon>
        <taxon>Viridiplantae</taxon>
        <taxon>Streptophyta</taxon>
        <taxon>Embryophyta</taxon>
        <taxon>Tracheophyta</taxon>
        <taxon>Spermatophyta</taxon>
        <taxon>Magnoliopsida</taxon>
        <taxon>Liliopsida</taxon>
        <taxon>Zosteraceae</taxon>
        <taxon>Zostera</taxon>
    </lineage>
</organism>
<evidence type="ECO:0000313" key="1">
    <source>
        <dbReference type="EMBL" id="KMZ57857.1"/>
    </source>
</evidence>
<dbReference type="Proteomes" id="UP000036987">
    <property type="component" value="Unassembled WGS sequence"/>
</dbReference>
<comment type="caution">
    <text evidence="1">The sequence shown here is derived from an EMBL/GenBank/DDBJ whole genome shotgun (WGS) entry which is preliminary data.</text>
</comment>
<name>A0A0K9NP52_ZOSMR</name>
<dbReference type="AlphaFoldDB" id="A0A0K9NP52"/>
<dbReference type="EMBL" id="LFYR01002015">
    <property type="protein sequence ID" value="KMZ57857.1"/>
    <property type="molecule type" value="Genomic_DNA"/>
</dbReference>
<evidence type="ECO:0000313" key="2">
    <source>
        <dbReference type="Proteomes" id="UP000036987"/>
    </source>
</evidence>
<sequence>MDLLLSDSGRRNCPFYSDRRHQSVLRRLIHPTEQNRTIIKPSSCIIIFQVPMS</sequence>